<feature type="transmembrane region" description="Helical" evidence="6">
    <location>
        <begin position="429"/>
        <end position="453"/>
    </location>
</feature>
<dbReference type="GO" id="GO:0022857">
    <property type="term" value="F:transmembrane transporter activity"/>
    <property type="evidence" value="ECO:0007669"/>
    <property type="project" value="TreeGrafter"/>
</dbReference>
<keyword evidence="4 6" id="KW-1133">Transmembrane helix</keyword>
<evidence type="ECO:0000313" key="10">
    <source>
        <dbReference type="Proteomes" id="UP000240357"/>
    </source>
</evidence>
<accession>A0A2T2YNN9</accession>
<feature type="transmembrane region" description="Helical" evidence="6">
    <location>
        <begin position="291"/>
        <end position="313"/>
    </location>
</feature>
<dbReference type="InterPro" id="IPR003838">
    <property type="entry name" value="ABC3_permease_C"/>
</dbReference>
<evidence type="ECO:0000259" key="8">
    <source>
        <dbReference type="Pfam" id="PF12704"/>
    </source>
</evidence>
<evidence type="ECO:0000256" key="1">
    <source>
        <dbReference type="ARBA" id="ARBA00004651"/>
    </source>
</evidence>
<feature type="transmembrane region" description="Helical" evidence="6">
    <location>
        <begin position="771"/>
        <end position="791"/>
    </location>
</feature>
<evidence type="ECO:0000259" key="7">
    <source>
        <dbReference type="Pfam" id="PF02687"/>
    </source>
</evidence>
<dbReference type="GO" id="GO:0005886">
    <property type="term" value="C:plasma membrane"/>
    <property type="evidence" value="ECO:0007669"/>
    <property type="project" value="UniProtKB-SubCell"/>
</dbReference>
<feature type="domain" description="MacB-like periplasmic core" evidence="8">
    <location>
        <begin position="20"/>
        <end position="243"/>
    </location>
</feature>
<evidence type="ECO:0000256" key="2">
    <source>
        <dbReference type="ARBA" id="ARBA00022475"/>
    </source>
</evidence>
<feature type="transmembrane region" description="Helical" evidence="6">
    <location>
        <begin position="685"/>
        <end position="709"/>
    </location>
</feature>
<protein>
    <submittedName>
        <fullName evidence="9">ABC transporter permease</fullName>
    </submittedName>
</protein>
<keyword evidence="2" id="KW-1003">Cell membrane</keyword>
<dbReference type="Pfam" id="PF02687">
    <property type="entry name" value="FtsX"/>
    <property type="match status" value="2"/>
</dbReference>
<evidence type="ECO:0000256" key="3">
    <source>
        <dbReference type="ARBA" id="ARBA00022692"/>
    </source>
</evidence>
<dbReference type="Pfam" id="PF12704">
    <property type="entry name" value="MacB_PCD"/>
    <property type="match status" value="1"/>
</dbReference>
<feature type="domain" description="ABC3 transporter permease C-terminal" evidence="7">
    <location>
        <begin position="297"/>
        <end position="413"/>
    </location>
</feature>
<dbReference type="InterPro" id="IPR050250">
    <property type="entry name" value="Macrolide_Exporter_MacB"/>
</dbReference>
<name>A0A2T2YNN9_9BACT</name>
<keyword evidence="3 6" id="KW-0812">Transmembrane</keyword>
<comment type="subcellular location">
    <subcellularLocation>
        <location evidence="1">Cell membrane</location>
        <topology evidence="1">Multi-pass membrane protein</topology>
    </subcellularLocation>
</comment>
<feature type="transmembrane region" description="Helical" evidence="6">
    <location>
        <begin position="21"/>
        <end position="41"/>
    </location>
</feature>
<reference evidence="9 10" key="1">
    <citation type="submission" date="2018-03" db="EMBL/GenBank/DDBJ databases">
        <title>Adhaeribacter sp. HMF7605 Genome sequencing and assembly.</title>
        <authorList>
            <person name="Kang H."/>
            <person name="Kang J."/>
            <person name="Cha I."/>
            <person name="Kim H."/>
            <person name="Joh K."/>
        </authorList>
    </citation>
    <scope>NUCLEOTIDE SEQUENCE [LARGE SCALE GENOMIC DNA]</scope>
    <source>
        <strain evidence="9 10">HMF7605</strain>
    </source>
</reference>
<proteinExistence type="predicted"/>
<keyword evidence="10" id="KW-1185">Reference proteome</keyword>
<evidence type="ECO:0000313" key="9">
    <source>
        <dbReference type="EMBL" id="PSR57130.1"/>
    </source>
</evidence>
<feature type="transmembrane region" description="Helical" evidence="6">
    <location>
        <begin position="385"/>
        <end position="408"/>
    </location>
</feature>
<dbReference type="AlphaFoldDB" id="A0A2T2YNN9"/>
<dbReference type="PANTHER" id="PTHR30572:SF18">
    <property type="entry name" value="ABC-TYPE MACROLIDE FAMILY EXPORT SYSTEM PERMEASE COMPONENT 2"/>
    <property type="match status" value="1"/>
</dbReference>
<comment type="caution">
    <text evidence="9">The sequence shown here is derived from an EMBL/GenBank/DDBJ whole genome shotgun (WGS) entry which is preliminary data.</text>
</comment>
<dbReference type="InterPro" id="IPR025857">
    <property type="entry name" value="MacB_PCD"/>
</dbReference>
<feature type="transmembrane region" description="Helical" evidence="6">
    <location>
        <begin position="347"/>
        <end position="365"/>
    </location>
</feature>
<dbReference type="Proteomes" id="UP000240357">
    <property type="component" value="Unassembled WGS sequence"/>
</dbReference>
<feature type="domain" description="ABC3 transporter permease C-terminal" evidence="7">
    <location>
        <begin position="688"/>
        <end position="801"/>
    </location>
</feature>
<dbReference type="PANTHER" id="PTHR30572">
    <property type="entry name" value="MEMBRANE COMPONENT OF TRANSPORTER-RELATED"/>
    <property type="match status" value="1"/>
</dbReference>
<sequence length="808" mass="90981">MIRNYLTIAFRNLLRQKAYSFLNIGGLALGMAVALLIGLWLQDELSYNTYHANYTYLAKVMKRGNDKGRNWSSTSLQYPLATELQTTYKSHFQHIVKASWVQDYILSSGETKISSTGVFMEAAAPEMFTLKMLKGNWSALQDPHSIVLSASSAKALFGNQDPLGKIVKMNTKVQVQVTGVYEDLPRNTELHEIKFFAPFSLWASLNDWIAERALNDWTNHFLYLYVQIKPTSSLEQVSARIKDAELNQIKKLEGLQKQVALQPQVFLHPMPKWHLFSDFEEGKPQSSSVRFVWLVGLIGSFVLLLACINFMNLSTARSSKRAKEVGVRKTLGSLRTQLIGQFFSESYLIVFLAFGLALVLAKLGLPYFNEIAAKDMRLPWNQGWFWLGSILFILITGLLAGSYPALYLSSFNPVKVLKGTFRAGRLASLHREVMVVMQFTISVTLIICTIIVYNQIMFAKNRPVGYARDGLITMDMKSDDFYGKYDVLRTELKNTGVVAEMSQSMGKITEVASGNNGFQWKGKDPNRDDSFGTLAVSHEHGKTVGWQFVAGRDFSREYASDSVGMVINEAAAKFMGLKNPVGESVSWTWWRTQEVKHYKILGVIKDMVMESPYEPVEPTVFYLKGFNGTVNCINIKINPAVSAREALPKIETVFKKLIPSAPFEYQFVDEEYAKKFATEERIGKLAALFASLAIIISCLGLFGLASFAAEQRTKEIGVRKVLGASIGDVWLLLSKDFMRLIAIALGIAVPSAFYFMHHWLQNYEYRVRIEWWIFALAGTGAISITLLTVSYQSIRAARLNPARSLRTE</sequence>
<dbReference type="EMBL" id="PYFT01000001">
    <property type="protein sequence ID" value="PSR57130.1"/>
    <property type="molecule type" value="Genomic_DNA"/>
</dbReference>
<organism evidence="9 10">
    <name type="scientific">Adhaeribacter arboris</name>
    <dbReference type="NCBI Taxonomy" id="2072846"/>
    <lineage>
        <taxon>Bacteria</taxon>
        <taxon>Pseudomonadati</taxon>
        <taxon>Bacteroidota</taxon>
        <taxon>Cytophagia</taxon>
        <taxon>Cytophagales</taxon>
        <taxon>Hymenobacteraceae</taxon>
        <taxon>Adhaeribacter</taxon>
    </lineage>
</organism>
<keyword evidence="5 6" id="KW-0472">Membrane</keyword>
<evidence type="ECO:0000256" key="5">
    <source>
        <dbReference type="ARBA" id="ARBA00023136"/>
    </source>
</evidence>
<feature type="transmembrane region" description="Helical" evidence="6">
    <location>
        <begin position="740"/>
        <end position="759"/>
    </location>
</feature>
<dbReference type="OrthoDB" id="5933722at2"/>
<gene>
    <name evidence="9" type="ORF">AHMF7605_00820</name>
</gene>
<evidence type="ECO:0000256" key="4">
    <source>
        <dbReference type="ARBA" id="ARBA00022989"/>
    </source>
</evidence>
<evidence type="ECO:0000256" key="6">
    <source>
        <dbReference type="SAM" id="Phobius"/>
    </source>
</evidence>